<dbReference type="EMBL" id="QNZJ01000308">
    <property type="protein sequence ID" value="RTZ83680.1"/>
    <property type="molecule type" value="Genomic_DNA"/>
</dbReference>
<dbReference type="InterPro" id="IPR006108">
    <property type="entry name" value="3HC_DH_C"/>
</dbReference>
<dbReference type="Pfam" id="PF00725">
    <property type="entry name" value="3HCDH"/>
    <property type="match status" value="1"/>
</dbReference>
<dbReference type="Pfam" id="PF13279">
    <property type="entry name" value="4HBT_2"/>
    <property type="match status" value="1"/>
</dbReference>
<dbReference type="InterPro" id="IPR029069">
    <property type="entry name" value="HotDog_dom_sf"/>
</dbReference>
<dbReference type="InterPro" id="IPR008927">
    <property type="entry name" value="6-PGluconate_DH-like_C_sf"/>
</dbReference>
<organism evidence="2 3">
    <name type="scientific">SAR324 cluster bacterium</name>
    <dbReference type="NCBI Taxonomy" id="2024889"/>
    <lineage>
        <taxon>Bacteria</taxon>
        <taxon>Deltaproteobacteria</taxon>
        <taxon>SAR324 cluster</taxon>
    </lineage>
</organism>
<dbReference type="SUPFAM" id="SSF48179">
    <property type="entry name" value="6-phosphogluconate dehydrogenase C-terminal domain-like"/>
    <property type="match status" value="1"/>
</dbReference>
<feature type="non-terminal residue" evidence="2">
    <location>
        <position position="1"/>
    </location>
</feature>
<evidence type="ECO:0000313" key="3">
    <source>
        <dbReference type="Proteomes" id="UP000287719"/>
    </source>
</evidence>
<proteinExistence type="predicted"/>
<dbReference type="Gene3D" id="1.10.1040.10">
    <property type="entry name" value="N-(1-d-carboxylethyl)-l-norvaline Dehydrogenase, domain 2"/>
    <property type="match status" value="1"/>
</dbReference>
<sequence length="301" mass="34599">WREGLWLIRDDVATTEELDDAIRYGFGLRWAQMGLFETYRVAGGEAGMRHFISQFGPTLSWPWTKLTDVPELNEELIEKIVTQSDAQSGMHSIRELERIRDDNLVAIMQGLKLHDWGAGALLKEYEERLYEKAHSGIVASDPDFSEPLRLHDSQVRPDWLDYNGHMTESRYLQVFGDTTDAFLNFIGMDENYRKQGFSVYTVETHIRHVCEVAGGEPLSVKSQLLGFDEKRFRIVHEMFHPPSGDVLATAEHMLLHVNTNKGKACPFGKILYEKLAEIWNEHQNLDIPDYAGKGFQELNKK</sequence>
<evidence type="ECO:0000313" key="2">
    <source>
        <dbReference type="EMBL" id="RTZ83680.1"/>
    </source>
</evidence>
<dbReference type="CDD" id="cd00586">
    <property type="entry name" value="4HBT"/>
    <property type="match status" value="1"/>
</dbReference>
<dbReference type="Proteomes" id="UP000287719">
    <property type="component" value="Unassembled WGS sequence"/>
</dbReference>
<name>A0A432GKV3_9DELT</name>
<dbReference type="InterPro" id="IPR013328">
    <property type="entry name" value="6PGD_dom2"/>
</dbReference>
<evidence type="ECO:0000259" key="1">
    <source>
        <dbReference type="Pfam" id="PF00725"/>
    </source>
</evidence>
<dbReference type="GO" id="GO:0016616">
    <property type="term" value="F:oxidoreductase activity, acting on the CH-OH group of donors, NAD or NADP as acceptor"/>
    <property type="evidence" value="ECO:0007669"/>
    <property type="project" value="InterPro"/>
</dbReference>
<accession>A0A432GKV3</accession>
<feature type="domain" description="3-hydroxyacyl-CoA dehydrogenase C-terminal" evidence="1">
    <location>
        <begin position="1"/>
        <end position="58"/>
    </location>
</feature>
<reference evidence="2 3" key="1">
    <citation type="submission" date="2018-06" db="EMBL/GenBank/DDBJ databases">
        <title>Combined omics and stable isotope probing to characterize newly discovered Mariana Back-Arc vent microbial communities.</title>
        <authorList>
            <person name="Trembath-Reichert E."/>
            <person name="Huber J.A."/>
        </authorList>
    </citation>
    <scope>NUCLEOTIDE SEQUENCE [LARGE SCALE GENOMIC DNA]</scope>
    <source>
        <strain evidence="2">MAG 54</strain>
    </source>
</reference>
<protein>
    <submittedName>
        <fullName evidence="2">Carnitine 3-dehydrogenase</fullName>
    </submittedName>
</protein>
<comment type="caution">
    <text evidence="2">The sequence shown here is derived from an EMBL/GenBank/DDBJ whole genome shotgun (WGS) entry which is preliminary data.</text>
</comment>
<dbReference type="Gene3D" id="3.10.129.10">
    <property type="entry name" value="Hotdog Thioesterase"/>
    <property type="match status" value="1"/>
</dbReference>
<gene>
    <name evidence="2" type="ORF">DSY95_07090</name>
</gene>
<dbReference type="AlphaFoldDB" id="A0A432GKV3"/>
<dbReference type="GO" id="GO:0006631">
    <property type="term" value="P:fatty acid metabolic process"/>
    <property type="evidence" value="ECO:0007669"/>
    <property type="project" value="InterPro"/>
</dbReference>
<dbReference type="SUPFAM" id="SSF54637">
    <property type="entry name" value="Thioesterase/thiol ester dehydrase-isomerase"/>
    <property type="match status" value="1"/>
</dbReference>